<dbReference type="AlphaFoldDB" id="A0AAV7TU71"/>
<dbReference type="Proteomes" id="UP001066276">
    <property type="component" value="Chromosome 3_2"/>
</dbReference>
<evidence type="ECO:0000313" key="1">
    <source>
        <dbReference type="EMBL" id="KAJ1179990.1"/>
    </source>
</evidence>
<evidence type="ECO:0000313" key="2">
    <source>
        <dbReference type="Proteomes" id="UP001066276"/>
    </source>
</evidence>
<reference evidence="1" key="1">
    <citation type="journal article" date="2022" name="bioRxiv">
        <title>Sequencing and chromosome-scale assembly of the giantPleurodeles waltlgenome.</title>
        <authorList>
            <person name="Brown T."/>
            <person name="Elewa A."/>
            <person name="Iarovenko S."/>
            <person name="Subramanian E."/>
            <person name="Araus A.J."/>
            <person name="Petzold A."/>
            <person name="Susuki M."/>
            <person name="Suzuki K.-i.T."/>
            <person name="Hayashi T."/>
            <person name="Toyoda A."/>
            <person name="Oliveira C."/>
            <person name="Osipova E."/>
            <person name="Leigh N.D."/>
            <person name="Simon A."/>
            <person name="Yun M.H."/>
        </authorList>
    </citation>
    <scope>NUCLEOTIDE SEQUENCE</scope>
    <source>
        <strain evidence="1">20211129_DDA</strain>
        <tissue evidence="1">Liver</tissue>
    </source>
</reference>
<dbReference type="EMBL" id="JANPWB010000006">
    <property type="protein sequence ID" value="KAJ1179990.1"/>
    <property type="molecule type" value="Genomic_DNA"/>
</dbReference>
<comment type="caution">
    <text evidence="1">The sequence shown here is derived from an EMBL/GenBank/DDBJ whole genome shotgun (WGS) entry which is preliminary data.</text>
</comment>
<accession>A0AAV7TU71</accession>
<name>A0AAV7TU71_PLEWA</name>
<keyword evidence="2" id="KW-1185">Reference proteome</keyword>
<gene>
    <name evidence="1" type="ORF">NDU88_005218</name>
</gene>
<sequence>MGHGGRLEEAACAGPTGQGELLDHCLAGLLLGARGLADSHSPKSVSGYRGEVEDGDPPWGHKLTWCAEEGDLLPGGY</sequence>
<organism evidence="1 2">
    <name type="scientific">Pleurodeles waltl</name>
    <name type="common">Iberian ribbed newt</name>
    <dbReference type="NCBI Taxonomy" id="8319"/>
    <lineage>
        <taxon>Eukaryota</taxon>
        <taxon>Metazoa</taxon>
        <taxon>Chordata</taxon>
        <taxon>Craniata</taxon>
        <taxon>Vertebrata</taxon>
        <taxon>Euteleostomi</taxon>
        <taxon>Amphibia</taxon>
        <taxon>Batrachia</taxon>
        <taxon>Caudata</taxon>
        <taxon>Salamandroidea</taxon>
        <taxon>Salamandridae</taxon>
        <taxon>Pleurodelinae</taxon>
        <taxon>Pleurodeles</taxon>
    </lineage>
</organism>
<protein>
    <submittedName>
        <fullName evidence="1">Uncharacterized protein</fullName>
    </submittedName>
</protein>
<proteinExistence type="predicted"/>